<sequence length="101" mass="11917">MEARLRFVKSDDKEIKCLQLLSSTMICKMKLRTAHQKAFQDFENIVIARGNFKPQDMLIENIKTDNNDDDYENEEEEEKKPSSHLDCMMVELLITRMESKT</sequence>
<protein>
    <submittedName>
        <fullName evidence="2">Uncharacterized protein</fullName>
    </submittedName>
</protein>
<feature type="compositionally biased region" description="Acidic residues" evidence="1">
    <location>
        <begin position="67"/>
        <end position="77"/>
    </location>
</feature>
<evidence type="ECO:0000313" key="3">
    <source>
        <dbReference type="Proteomes" id="UP000826656"/>
    </source>
</evidence>
<reference evidence="2 3" key="1">
    <citation type="journal article" date="2021" name="bioRxiv">
        <title>Chromosome-scale and haplotype-resolved genome assembly of a tetraploid potato cultivar.</title>
        <authorList>
            <person name="Sun H."/>
            <person name="Jiao W.-B."/>
            <person name="Krause K."/>
            <person name="Campoy J.A."/>
            <person name="Goel M."/>
            <person name="Folz-Donahue K."/>
            <person name="Kukat C."/>
            <person name="Huettel B."/>
            <person name="Schneeberger K."/>
        </authorList>
    </citation>
    <scope>NUCLEOTIDE SEQUENCE [LARGE SCALE GENOMIC DNA]</scope>
    <source>
        <strain evidence="2">SolTubOtavaFocal</strain>
        <tissue evidence="2">Leaves</tissue>
    </source>
</reference>
<dbReference type="Proteomes" id="UP000826656">
    <property type="component" value="Unassembled WGS sequence"/>
</dbReference>
<comment type="caution">
    <text evidence="2">The sequence shown here is derived from an EMBL/GenBank/DDBJ whole genome shotgun (WGS) entry which is preliminary data.</text>
</comment>
<keyword evidence="3" id="KW-1185">Reference proteome</keyword>
<organism evidence="2 3">
    <name type="scientific">Solanum tuberosum</name>
    <name type="common">Potato</name>
    <dbReference type="NCBI Taxonomy" id="4113"/>
    <lineage>
        <taxon>Eukaryota</taxon>
        <taxon>Viridiplantae</taxon>
        <taxon>Streptophyta</taxon>
        <taxon>Embryophyta</taxon>
        <taxon>Tracheophyta</taxon>
        <taxon>Spermatophyta</taxon>
        <taxon>Magnoliopsida</taxon>
        <taxon>eudicotyledons</taxon>
        <taxon>Gunneridae</taxon>
        <taxon>Pentapetalae</taxon>
        <taxon>asterids</taxon>
        <taxon>lamiids</taxon>
        <taxon>Solanales</taxon>
        <taxon>Solanaceae</taxon>
        <taxon>Solanoideae</taxon>
        <taxon>Solaneae</taxon>
        <taxon>Solanum</taxon>
    </lineage>
</organism>
<evidence type="ECO:0000313" key="2">
    <source>
        <dbReference type="EMBL" id="KAH0757602.1"/>
    </source>
</evidence>
<accession>A0ABQ7V0K0</accession>
<evidence type="ECO:0000256" key="1">
    <source>
        <dbReference type="SAM" id="MobiDB-lite"/>
    </source>
</evidence>
<feature type="region of interest" description="Disordered" evidence="1">
    <location>
        <begin position="63"/>
        <end position="82"/>
    </location>
</feature>
<gene>
    <name evidence="2" type="ORF">KY290_021095</name>
</gene>
<proteinExistence type="predicted"/>
<dbReference type="EMBL" id="JAIVGD010000015">
    <property type="protein sequence ID" value="KAH0757602.1"/>
    <property type="molecule type" value="Genomic_DNA"/>
</dbReference>
<name>A0ABQ7V0K0_SOLTU</name>